<evidence type="ECO:0000256" key="8">
    <source>
        <dbReference type="ARBA" id="ARBA00023066"/>
    </source>
</evidence>
<dbReference type="OrthoDB" id="1068353at2759"/>
<evidence type="ECO:0000256" key="5">
    <source>
        <dbReference type="ARBA" id="ARBA00022691"/>
    </source>
</evidence>
<keyword evidence="7" id="KW-0068">Autocatalytic cleavage</keyword>
<evidence type="ECO:0000256" key="4">
    <source>
        <dbReference type="ARBA" id="ARBA00012357"/>
    </source>
</evidence>
<dbReference type="InterPro" id="IPR016067">
    <property type="entry name" value="S-AdoMet_deCO2ase_core"/>
</dbReference>
<keyword evidence="11" id="KW-0456">Lyase</keyword>
<keyword evidence="15" id="KW-1185">Reference proteome</keyword>
<dbReference type="GO" id="GO:0008295">
    <property type="term" value="P:spermidine biosynthetic process"/>
    <property type="evidence" value="ECO:0007669"/>
    <property type="project" value="UniProtKB-KW"/>
</dbReference>
<reference evidence="14 15" key="1">
    <citation type="journal article" date="2016" name="Mol. Biol. Evol.">
        <title>Genome-Wide Survey of Gut Fungi (Harpellales) Reveals the First Horizontally Transferred Ubiquitin Gene from a Mosquito Host.</title>
        <authorList>
            <person name="Wang Y."/>
            <person name="White M.M."/>
            <person name="Kvist S."/>
            <person name="Moncalvo J.M."/>
        </authorList>
    </citation>
    <scope>NUCLEOTIDE SEQUENCE [LARGE SCALE GENOMIC DNA]</scope>
    <source>
        <strain evidence="14 15">ALG-7-W6</strain>
    </source>
</reference>
<gene>
    <name evidence="14" type="ORF">AYI68_g5667</name>
</gene>
<dbReference type="SUPFAM" id="SSF56276">
    <property type="entry name" value="S-adenosylmethionine decarboxylase"/>
    <property type="match status" value="1"/>
</dbReference>
<evidence type="ECO:0000256" key="7">
    <source>
        <dbReference type="ARBA" id="ARBA00022813"/>
    </source>
</evidence>
<keyword evidence="5" id="KW-0949">S-adenosyl-L-methionine</keyword>
<evidence type="ECO:0000313" key="15">
    <source>
        <dbReference type="Proteomes" id="UP000187455"/>
    </source>
</evidence>
<dbReference type="UniPathway" id="UPA00331">
    <property type="reaction ID" value="UER00451"/>
</dbReference>
<organism evidence="14 15">
    <name type="scientific">Smittium mucronatum</name>
    <dbReference type="NCBI Taxonomy" id="133383"/>
    <lineage>
        <taxon>Eukaryota</taxon>
        <taxon>Fungi</taxon>
        <taxon>Fungi incertae sedis</taxon>
        <taxon>Zoopagomycota</taxon>
        <taxon>Kickxellomycotina</taxon>
        <taxon>Harpellomycetes</taxon>
        <taxon>Harpellales</taxon>
        <taxon>Legeriomycetaceae</taxon>
        <taxon>Smittium</taxon>
    </lineage>
</organism>
<evidence type="ECO:0000313" key="14">
    <source>
        <dbReference type="EMBL" id="OLY80241.1"/>
    </source>
</evidence>
<keyword evidence="13" id="KW-0670">Pyruvate</keyword>
<evidence type="ECO:0000256" key="6">
    <source>
        <dbReference type="ARBA" id="ARBA00022793"/>
    </source>
</evidence>
<keyword evidence="10" id="KW-0865">Zymogen</keyword>
<evidence type="ECO:0000256" key="9">
    <source>
        <dbReference type="ARBA" id="ARBA00023115"/>
    </source>
</evidence>
<evidence type="ECO:0000256" key="1">
    <source>
        <dbReference type="ARBA" id="ARBA00001928"/>
    </source>
</evidence>
<dbReference type="PROSITE" id="PS01336">
    <property type="entry name" value="ADOMETDC"/>
    <property type="match status" value="1"/>
</dbReference>
<comment type="cofactor">
    <cofactor evidence="1">
        <name>pyruvate</name>
        <dbReference type="ChEBI" id="CHEBI:15361"/>
    </cofactor>
</comment>
<sequence>MTSPVLTSFFDLKNADDIRQSKDVIGSSIFEEDSRESSISDLSDSSLTNALPIHPKFYQIDGLCSRTDSTSTLNPSSIDSIVTTACGANGTYSEGYTGSFEGPEKLLEIWFANNMQDSQNLHSHDSDLPGLRSIPLESIKSMLLLVNCTILESFSNNHCDAYLLSESSLFVYPNKMIIKTCGTTTLLLALQRILDLSNEFCGHLSPFKIFYSRKSFMFPDLQPQPHNSWDNEVEYLNTFFSTGAAYIIGNLNSDYWHLYIASPTFETHSPSSPSLSIDSNSQLSIVSNLPRSTIKLFKPAVPLTRGDTTIEILMTGLDPERMKLLYCGHLPKSVEGLEGGKFVENITGISDIYPEAEVSSYLFSPCGLSSNGLLGSNYFTIHVTPEISCSYASFETNVPLSNPSSDDINTLVSKVVKIFGPSQFTVTSFFHSEDDENDDDLIVSKTNSPVNSFITKKRLGEHVSTDRIHYELDDYHLYYSHFVKS</sequence>
<keyword evidence="8" id="KW-0745">Spermidine biosynthesis</keyword>
<proteinExistence type="inferred from homology"/>
<dbReference type="NCBIfam" id="TIGR00535">
    <property type="entry name" value="SAM_DCase"/>
    <property type="match status" value="1"/>
</dbReference>
<dbReference type="EC" id="4.1.1.50" evidence="4"/>
<accession>A0A1R0GTN8</accession>
<evidence type="ECO:0000256" key="13">
    <source>
        <dbReference type="ARBA" id="ARBA00023317"/>
    </source>
</evidence>
<dbReference type="GO" id="GO:0004014">
    <property type="term" value="F:adenosylmethionine decarboxylase activity"/>
    <property type="evidence" value="ECO:0007669"/>
    <property type="project" value="UniProtKB-EC"/>
</dbReference>
<evidence type="ECO:0000256" key="2">
    <source>
        <dbReference type="ARBA" id="ARBA00004911"/>
    </source>
</evidence>
<keyword evidence="9" id="KW-0620">Polyamine biosynthesis</keyword>
<dbReference type="Pfam" id="PF01536">
    <property type="entry name" value="SAM_decarbox"/>
    <property type="match status" value="1"/>
</dbReference>
<dbReference type="GO" id="GO:0006597">
    <property type="term" value="P:spermine biosynthetic process"/>
    <property type="evidence" value="ECO:0007669"/>
    <property type="project" value="InterPro"/>
</dbReference>
<dbReference type="EMBL" id="LSSL01003642">
    <property type="protein sequence ID" value="OLY80241.1"/>
    <property type="molecule type" value="Genomic_DNA"/>
</dbReference>
<evidence type="ECO:0000256" key="11">
    <source>
        <dbReference type="ARBA" id="ARBA00023239"/>
    </source>
</evidence>
<protein>
    <recommendedName>
        <fullName evidence="4">adenosylmethionine decarboxylase</fullName>
        <ecNumber evidence="4">4.1.1.50</ecNumber>
    </recommendedName>
</protein>
<comment type="caution">
    <text evidence="14">The sequence shown here is derived from an EMBL/GenBank/DDBJ whole genome shotgun (WGS) entry which is preliminary data.</text>
</comment>
<evidence type="ECO:0000256" key="10">
    <source>
        <dbReference type="ARBA" id="ARBA00023145"/>
    </source>
</evidence>
<dbReference type="PANTHER" id="PTHR11570:SF0">
    <property type="entry name" value="S-ADENOSYLMETHIONINE DECARBOXYLASE PROENZYME"/>
    <property type="match status" value="1"/>
</dbReference>
<comment type="pathway">
    <text evidence="2">Amine and polyamine biosynthesis; S-adenosylmethioninamine biosynthesis; S-adenosylmethioninamine from S-adenosyl-L-methionine: step 1/1.</text>
</comment>
<dbReference type="InterPro" id="IPR018166">
    <property type="entry name" value="S-AdoMet_deCO2ase_CS"/>
</dbReference>
<dbReference type="GO" id="GO:0005829">
    <property type="term" value="C:cytosol"/>
    <property type="evidence" value="ECO:0007669"/>
    <property type="project" value="TreeGrafter"/>
</dbReference>
<name>A0A1R0GTN8_9FUNG</name>
<evidence type="ECO:0000256" key="3">
    <source>
        <dbReference type="ARBA" id="ARBA00008466"/>
    </source>
</evidence>
<dbReference type="InterPro" id="IPR048283">
    <property type="entry name" value="AdoMetDC-like"/>
</dbReference>
<dbReference type="PANTHER" id="PTHR11570">
    <property type="entry name" value="S-ADENOSYLMETHIONINE DECARBOXYLASE"/>
    <property type="match status" value="1"/>
</dbReference>
<keyword evidence="6" id="KW-0210">Decarboxylase</keyword>
<dbReference type="STRING" id="133383.A0A1R0GTN8"/>
<dbReference type="Proteomes" id="UP000187455">
    <property type="component" value="Unassembled WGS sequence"/>
</dbReference>
<dbReference type="InterPro" id="IPR001985">
    <property type="entry name" value="S-AdoMet_decarboxylase_euk"/>
</dbReference>
<dbReference type="Gene3D" id="3.60.90.10">
    <property type="entry name" value="S-adenosylmethionine decarboxylase"/>
    <property type="match status" value="1"/>
</dbReference>
<comment type="similarity">
    <text evidence="3">Belongs to the eukaryotic AdoMetDC family.</text>
</comment>
<dbReference type="AlphaFoldDB" id="A0A1R0GTN8"/>
<keyword evidence="12" id="KW-0704">Schiff base</keyword>
<evidence type="ECO:0000256" key="12">
    <source>
        <dbReference type="ARBA" id="ARBA00023270"/>
    </source>
</evidence>